<accession>A0AAV1VCV1</accession>
<name>A0AAV1VCV1_9STRA</name>
<sequence>MLQSFPYTEEILSALDDQVFEIWTAAWRRSCVQSRLLSFRARTSHPSTRQWLDTWVTKLTRTAPYNLPALTDSRNDWVRLRTHANGEDPILKLCDMSNRCRFDKHVICAGLYGKEIRVLIGQEDSAENEAVHRLSRHLEALKTVARYRDAFAIKNNTVEWGKLARLFFDVFMHGESERAHDY</sequence>
<dbReference type="Proteomes" id="UP001162060">
    <property type="component" value="Unassembled WGS sequence"/>
</dbReference>
<evidence type="ECO:0000313" key="2">
    <source>
        <dbReference type="Proteomes" id="UP001162060"/>
    </source>
</evidence>
<organism evidence="1 2">
    <name type="scientific">Peronospora matthiolae</name>
    <dbReference type="NCBI Taxonomy" id="2874970"/>
    <lineage>
        <taxon>Eukaryota</taxon>
        <taxon>Sar</taxon>
        <taxon>Stramenopiles</taxon>
        <taxon>Oomycota</taxon>
        <taxon>Peronosporomycetes</taxon>
        <taxon>Peronosporales</taxon>
        <taxon>Peronosporaceae</taxon>
        <taxon>Peronospora</taxon>
    </lineage>
</organism>
<gene>
    <name evidence="1" type="ORF">PM001_LOCUS29606</name>
</gene>
<reference evidence="1" key="1">
    <citation type="submission" date="2024-01" db="EMBL/GenBank/DDBJ databases">
        <authorList>
            <person name="Webb A."/>
        </authorList>
    </citation>
    <scope>NUCLEOTIDE SEQUENCE</scope>
    <source>
        <strain evidence="1">Pm1</strain>
    </source>
</reference>
<dbReference type="EMBL" id="CAKLBY020000308">
    <property type="protein sequence ID" value="CAK7944456.1"/>
    <property type="molecule type" value="Genomic_DNA"/>
</dbReference>
<dbReference type="AlphaFoldDB" id="A0AAV1VCV1"/>
<proteinExistence type="predicted"/>
<protein>
    <submittedName>
        <fullName evidence="1">Uncharacterized protein</fullName>
    </submittedName>
</protein>
<evidence type="ECO:0000313" key="1">
    <source>
        <dbReference type="EMBL" id="CAK7944456.1"/>
    </source>
</evidence>
<comment type="caution">
    <text evidence="1">The sequence shown here is derived from an EMBL/GenBank/DDBJ whole genome shotgun (WGS) entry which is preliminary data.</text>
</comment>